<dbReference type="EMBL" id="SIHJ01000001">
    <property type="protein sequence ID" value="TWT38154.1"/>
    <property type="molecule type" value="Genomic_DNA"/>
</dbReference>
<evidence type="ECO:0000256" key="2">
    <source>
        <dbReference type="SAM" id="SignalP"/>
    </source>
</evidence>
<comment type="caution">
    <text evidence="3">The sequence shown here is derived from an EMBL/GenBank/DDBJ whole genome shotgun (WGS) entry which is preliminary data.</text>
</comment>
<dbReference type="RefSeq" id="WP_197531438.1">
    <property type="nucleotide sequence ID" value="NZ_SIHJ01000001.1"/>
</dbReference>
<keyword evidence="4" id="KW-1185">Reference proteome</keyword>
<dbReference type="SUPFAM" id="SSF82185">
    <property type="entry name" value="Histone H3 K4-specific methyltransferase SET7/9 N-terminal domain"/>
    <property type="match status" value="2"/>
</dbReference>
<gene>
    <name evidence="3" type="ORF">KOR34_31220</name>
</gene>
<reference evidence="3 4" key="1">
    <citation type="submission" date="2019-02" db="EMBL/GenBank/DDBJ databases">
        <title>Deep-cultivation of Planctomycetes and their phenomic and genomic characterization uncovers novel biology.</title>
        <authorList>
            <person name="Wiegand S."/>
            <person name="Jogler M."/>
            <person name="Boedeker C."/>
            <person name="Pinto D."/>
            <person name="Vollmers J."/>
            <person name="Rivas-Marin E."/>
            <person name="Kohn T."/>
            <person name="Peeters S.H."/>
            <person name="Heuer A."/>
            <person name="Rast P."/>
            <person name="Oberbeckmann S."/>
            <person name="Bunk B."/>
            <person name="Jeske O."/>
            <person name="Meyerdierks A."/>
            <person name="Storesund J.E."/>
            <person name="Kallscheuer N."/>
            <person name="Luecker S."/>
            <person name="Lage O.M."/>
            <person name="Pohl T."/>
            <person name="Merkel B.J."/>
            <person name="Hornburger P."/>
            <person name="Mueller R.-W."/>
            <person name="Bruemmer F."/>
            <person name="Labrenz M."/>
            <person name="Spormann A.M."/>
            <person name="Op Den Camp H."/>
            <person name="Overmann J."/>
            <person name="Amann R."/>
            <person name="Jetten M.S.M."/>
            <person name="Mascher T."/>
            <person name="Medema M.H."/>
            <person name="Devos D.P."/>
            <person name="Kaster A.-K."/>
            <person name="Ovreas L."/>
            <person name="Rohde M."/>
            <person name="Galperin M.Y."/>
            <person name="Jogler C."/>
        </authorList>
    </citation>
    <scope>NUCLEOTIDE SEQUENCE [LARGE SCALE GENOMIC DNA]</scope>
    <source>
        <strain evidence="3 4">KOR34</strain>
    </source>
</reference>
<feature type="signal peptide" evidence="2">
    <location>
        <begin position="1"/>
        <end position="19"/>
    </location>
</feature>
<dbReference type="AlphaFoldDB" id="A0A5C5VHP4"/>
<sequence length="263" mass="29046" precursor="true">MPRHPHATPVLLPATPALAVLLSVGAAGVAWSQEKPSAKIEPYTGPAVYLEESSESVPATVVGSDVQTTKYDNGKVRIERGLTKYSDNSLVSNGVYREFYPNGQQFVDGQYNSGDPAGEWSYWHPNGQLAKKVTYEQGKPTGTIELHREDGTLEARRSFAAGKRDGVWENFAADGETRLAEYAYAEGVPTGTWKWWYESGKPQRELSYQDGKTEGIATEWAEDGSKRAEVPFRDGKRHGVATQWTADGREISQKYEDGKPVNN</sequence>
<keyword evidence="2" id="KW-0732">Signal</keyword>
<organism evidence="3 4">
    <name type="scientific">Posidoniimonas corsicana</name>
    <dbReference type="NCBI Taxonomy" id="1938618"/>
    <lineage>
        <taxon>Bacteria</taxon>
        <taxon>Pseudomonadati</taxon>
        <taxon>Planctomycetota</taxon>
        <taxon>Planctomycetia</taxon>
        <taxon>Pirellulales</taxon>
        <taxon>Lacipirellulaceae</taxon>
        <taxon>Posidoniimonas</taxon>
    </lineage>
</organism>
<dbReference type="Proteomes" id="UP000316714">
    <property type="component" value="Unassembled WGS sequence"/>
</dbReference>
<evidence type="ECO:0000313" key="4">
    <source>
        <dbReference type="Proteomes" id="UP000316714"/>
    </source>
</evidence>
<dbReference type="Pfam" id="PF07661">
    <property type="entry name" value="MORN_2"/>
    <property type="match status" value="3"/>
</dbReference>
<feature type="compositionally biased region" description="Basic and acidic residues" evidence="1">
    <location>
        <begin position="247"/>
        <end position="263"/>
    </location>
</feature>
<proteinExistence type="predicted"/>
<name>A0A5C5VHP4_9BACT</name>
<protein>
    <submittedName>
        <fullName evidence="3">MORN repeat variant</fullName>
    </submittedName>
</protein>
<accession>A0A5C5VHP4</accession>
<evidence type="ECO:0000313" key="3">
    <source>
        <dbReference type="EMBL" id="TWT38154.1"/>
    </source>
</evidence>
<feature type="chain" id="PRO_5022899103" evidence="2">
    <location>
        <begin position="20"/>
        <end position="263"/>
    </location>
</feature>
<evidence type="ECO:0000256" key="1">
    <source>
        <dbReference type="SAM" id="MobiDB-lite"/>
    </source>
</evidence>
<feature type="region of interest" description="Disordered" evidence="1">
    <location>
        <begin position="233"/>
        <end position="263"/>
    </location>
</feature>
<dbReference type="InterPro" id="IPR011652">
    <property type="entry name" value="MORN_2"/>
</dbReference>
<dbReference type="Gene3D" id="2.20.110.10">
    <property type="entry name" value="Histone H3 K4-specific methyltransferase SET7/9 N-terminal domain"/>
    <property type="match status" value="3"/>
</dbReference>